<evidence type="ECO:0000259" key="2">
    <source>
        <dbReference type="PROSITE" id="PS50076"/>
    </source>
</evidence>
<sequence length="351" mass="39610">MVKETEFYDVMGVSYDASAAEIKKSYYTKARLVHPDKNPDDPKAAQNFQVLGEAYQILSDPEKREAYDKNGKAGISSDAMMDPSAVFGMLFGSEYFEDYIGELMLASMTSVELEEKSDDPEVQKRNIQKKLKEMQLERETKLAHKLNDMLRQCVDGQKDEFLKWAESERDRLSGVAFGEAMLQTIGYIYARQAAKELGKNVMFMGVPFVAEWVRGKGHRIKSQVTAVSAAISLIQIQQDIKKLEEGQNNEENFIKHFQDRNSEMVNSLWKINVVDIESTLSHVCRVVLKDATVSKDVLRSRGKALKNLGVVFQGAKVKAKIKSRKGKLQNENKEMDAEKSISDSSQPATNN</sequence>
<dbReference type="PROSITE" id="PS00636">
    <property type="entry name" value="DNAJ_1"/>
    <property type="match status" value="1"/>
</dbReference>
<dbReference type="PROSITE" id="PS50076">
    <property type="entry name" value="DNAJ_2"/>
    <property type="match status" value="1"/>
</dbReference>
<dbReference type="Pfam" id="PF00226">
    <property type="entry name" value="DnaJ"/>
    <property type="match status" value="1"/>
</dbReference>
<dbReference type="Gene3D" id="1.10.287.110">
    <property type="entry name" value="DnaJ domain"/>
    <property type="match status" value="1"/>
</dbReference>
<dbReference type="InterPro" id="IPR001623">
    <property type="entry name" value="DnaJ_domain"/>
</dbReference>
<dbReference type="InterPro" id="IPR026894">
    <property type="entry name" value="DnaJ_X"/>
</dbReference>
<dbReference type="InterPro" id="IPR052423">
    <property type="entry name" value="EMIR"/>
</dbReference>
<dbReference type="InterPro" id="IPR018253">
    <property type="entry name" value="DnaJ_domain_CS"/>
</dbReference>
<comment type="caution">
    <text evidence="3">The sequence shown here is derived from an EMBL/GenBank/DDBJ whole genome shotgun (WGS) entry which is preliminary data.</text>
</comment>
<evidence type="ECO:0000313" key="3">
    <source>
        <dbReference type="EMBL" id="KMZ62999.1"/>
    </source>
</evidence>
<organism evidence="3 4">
    <name type="scientific">Zostera marina</name>
    <name type="common">Eelgrass</name>
    <dbReference type="NCBI Taxonomy" id="29655"/>
    <lineage>
        <taxon>Eukaryota</taxon>
        <taxon>Viridiplantae</taxon>
        <taxon>Streptophyta</taxon>
        <taxon>Embryophyta</taxon>
        <taxon>Tracheophyta</taxon>
        <taxon>Spermatophyta</taxon>
        <taxon>Magnoliopsida</taxon>
        <taxon>Liliopsida</taxon>
        <taxon>Zosteraceae</taxon>
        <taxon>Zostera</taxon>
    </lineage>
</organism>
<dbReference type="OrthoDB" id="10250354at2759"/>
<dbReference type="PRINTS" id="PR00625">
    <property type="entry name" value="JDOMAIN"/>
</dbReference>
<dbReference type="AlphaFoldDB" id="A0A0K9P1Z4"/>
<dbReference type="SMART" id="SM00271">
    <property type="entry name" value="DnaJ"/>
    <property type="match status" value="1"/>
</dbReference>
<feature type="region of interest" description="Disordered" evidence="1">
    <location>
        <begin position="322"/>
        <end position="351"/>
    </location>
</feature>
<feature type="domain" description="J" evidence="2">
    <location>
        <begin position="6"/>
        <end position="71"/>
    </location>
</feature>
<evidence type="ECO:0000256" key="1">
    <source>
        <dbReference type="SAM" id="MobiDB-lite"/>
    </source>
</evidence>
<feature type="compositionally biased region" description="Basic and acidic residues" evidence="1">
    <location>
        <begin position="328"/>
        <end position="341"/>
    </location>
</feature>
<dbReference type="InterPro" id="IPR036869">
    <property type="entry name" value="J_dom_sf"/>
</dbReference>
<dbReference type="OMA" id="RPALMDK"/>
<dbReference type="CDD" id="cd06257">
    <property type="entry name" value="DnaJ"/>
    <property type="match status" value="1"/>
</dbReference>
<name>A0A0K9P1Z4_ZOSMR</name>
<dbReference type="Proteomes" id="UP000036987">
    <property type="component" value="Unassembled WGS sequence"/>
</dbReference>
<proteinExistence type="predicted"/>
<evidence type="ECO:0000313" key="4">
    <source>
        <dbReference type="Proteomes" id="UP000036987"/>
    </source>
</evidence>
<dbReference type="EMBL" id="LFYR01001279">
    <property type="protein sequence ID" value="KMZ62999.1"/>
    <property type="molecule type" value="Genomic_DNA"/>
</dbReference>
<dbReference type="PANTHER" id="PTHR44094">
    <property type="entry name" value="DNAJ HEAT SHOCK N-TERMINAL DOMAIN-CONTAINING PROTEIN"/>
    <property type="match status" value="1"/>
</dbReference>
<gene>
    <name evidence="3" type="ORF">ZOSMA_42G00400</name>
</gene>
<dbReference type="SUPFAM" id="SSF46565">
    <property type="entry name" value="Chaperone J-domain"/>
    <property type="match status" value="1"/>
</dbReference>
<reference evidence="4" key="1">
    <citation type="journal article" date="2016" name="Nature">
        <title>The genome of the seagrass Zostera marina reveals angiosperm adaptation to the sea.</title>
        <authorList>
            <person name="Olsen J.L."/>
            <person name="Rouze P."/>
            <person name="Verhelst B."/>
            <person name="Lin Y.-C."/>
            <person name="Bayer T."/>
            <person name="Collen J."/>
            <person name="Dattolo E."/>
            <person name="De Paoli E."/>
            <person name="Dittami S."/>
            <person name="Maumus F."/>
            <person name="Michel G."/>
            <person name="Kersting A."/>
            <person name="Lauritano C."/>
            <person name="Lohaus R."/>
            <person name="Toepel M."/>
            <person name="Tonon T."/>
            <person name="Vanneste K."/>
            <person name="Amirebrahimi M."/>
            <person name="Brakel J."/>
            <person name="Bostroem C."/>
            <person name="Chovatia M."/>
            <person name="Grimwood J."/>
            <person name="Jenkins J.W."/>
            <person name="Jueterbock A."/>
            <person name="Mraz A."/>
            <person name="Stam W.T."/>
            <person name="Tice H."/>
            <person name="Bornberg-Bauer E."/>
            <person name="Green P.J."/>
            <person name="Pearson G.A."/>
            <person name="Procaccini G."/>
            <person name="Duarte C.M."/>
            <person name="Schmutz J."/>
            <person name="Reusch T.B.H."/>
            <person name="Van de Peer Y."/>
        </authorList>
    </citation>
    <scope>NUCLEOTIDE SEQUENCE [LARGE SCALE GENOMIC DNA]</scope>
    <source>
        <strain evidence="4">cv. Finnish</strain>
    </source>
</reference>
<protein>
    <submittedName>
        <fullName evidence="3">Chaperone protein dnaJ 10</fullName>
    </submittedName>
</protein>
<dbReference type="Pfam" id="PF14308">
    <property type="entry name" value="DnaJ-X"/>
    <property type="match status" value="1"/>
</dbReference>
<dbReference type="PANTHER" id="PTHR44094:SF8">
    <property type="entry name" value="DNAJ HEAT SHOCK N-TERMINAL DOMAIN-CONTAINING PROTEIN-RELATED"/>
    <property type="match status" value="1"/>
</dbReference>
<feature type="compositionally biased region" description="Polar residues" evidence="1">
    <location>
        <begin position="342"/>
        <end position="351"/>
    </location>
</feature>
<dbReference type="STRING" id="29655.A0A0K9P1Z4"/>
<dbReference type="GO" id="GO:0005783">
    <property type="term" value="C:endoplasmic reticulum"/>
    <property type="evidence" value="ECO:0007669"/>
    <property type="project" value="UniProtKB-ARBA"/>
</dbReference>
<keyword evidence="4" id="KW-1185">Reference proteome</keyword>
<accession>A0A0K9P1Z4</accession>